<dbReference type="AlphaFoldDB" id="A0A645D630"/>
<accession>A0A645D630</accession>
<gene>
    <name evidence="1" type="ORF">SDC9_131173</name>
</gene>
<reference evidence="1" key="1">
    <citation type="submission" date="2019-08" db="EMBL/GenBank/DDBJ databases">
        <authorList>
            <person name="Kucharzyk K."/>
            <person name="Murdoch R.W."/>
            <person name="Higgins S."/>
            <person name="Loffler F."/>
        </authorList>
    </citation>
    <scope>NUCLEOTIDE SEQUENCE</scope>
</reference>
<comment type="caution">
    <text evidence="1">The sequence shown here is derived from an EMBL/GenBank/DDBJ whole genome shotgun (WGS) entry which is preliminary data.</text>
</comment>
<sequence length="86" mass="8926">MGDQTGAALAGSNLLLPLETAAAKEAKDQSCLSGKTPRLLVIDRTGIKVCTKWQSSTVFGDEAVRFLMGNHPYGNGGQTGGKSNST</sequence>
<protein>
    <submittedName>
        <fullName evidence="1">Uncharacterized protein</fullName>
    </submittedName>
</protein>
<proteinExistence type="predicted"/>
<dbReference type="EMBL" id="VSSQ01032738">
    <property type="protein sequence ID" value="MPM84102.1"/>
    <property type="molecule type" value="Genomic_DNA"/>
</dbReference>
<evidence type="ECO:0000313" key="1">
    <source>
        <dbReference type="EMBL" id="MPM84102.1"/>
    </source>
</evidence>
<organism evidence="1">
    <name type="scientific">bioreactor metagenome</name>
    <dbReference type="NCBI Taxonomy" id="1076179"/>
    <lineage>
        <taxon>unclassified sequences</taxon>
        <taxon>metagenomes</taxon>
        <taxon>ecological metagenomes</taxon>
    </lineage>
</organism>
<name>A0A645D630_9ZZZZ</name>